<dbReference type="PANTHER" id="PTHR46268:SF6">
    <property type="entry name" value="UNIVERSAL STRESS PROTEIN UP12"/>
    <property type="match status" value="1"/>
</dbReference>
<proteinExistence type="inferred from homology"/>
<dbReference type="InterPro" id="IPR006016">
    <property type="entry name" value="UspA"/>
</dbReference>
<evidence type="ECO:0000259" key="2">
    <source>
        <dbReference type="Pfam" id="PF00582"/>
    </source>
</evidence>
<sequence length="144" mass="15328">MTGKILVGYDGSDSAQRAVDYAAGRAKAEGADILIAHVLEWSPYSFLTPEELAERHKRRNEELARAETALLAPVVARLKSAGIAVETELKYGHIAETLCRLATEHDISQIVIGRTGHSALASRLFGSVAGTLAQAAPIPVTIVP</sequence>
<dbReference type="InterPro" id="IPR014729">
    <property type="entry name" value="Rossmann-like_a/b/a_fold"/>
</dbReference>
<comment type="caution">
    <text evidence="3">The sequence shown here is derived from an EMBL/GenBank/DDBJ whole genome shotgun (WGS) entry which is preliminary data.</text>
</comment>
<evidence type="ECO:0000313" key="3">
    <source>
        <dbReference type="EMBL" id="TCP43248.1"/>
    </source>
</evidence>
<comment type="similarity">
    <text evidence="1">Belongs to the universal stress protein A family.</text>
</comment>
<dbReference type="SUPFAM" id="SSF52402">
    <property type="entry name" value="Adenine nucleotide alpha hydrolases-like"/>
    <property type="match status" value="1"/>
</dbReference>
<keyword evidence="4" id="KW-1185">Reference proteome</keyword>
<accession>A0A4R2Q5Z4</accession>
<name>A0A4R2Q5Z4_9RHOB</name>
<organism evidence="3 4">
    <name type="scientific">Rhodovulum marinum</name>
    <dbReference type="NCBI Taxonomy" id="320662"/>
    <lineage>
        <taxon>Bacteria</taxon>
        <taxon>Pseudomonadati</taxon>
        <taxon>Pseudomonadota</taxon>
        <taxon>Alphaproteobacteria</taxon>
        <taxon>Rhodobacterales</taxon>
        <taxon>Paracoccaceae</taxon>
        <taxon>Rhodovulum</taxon>
    </lineage>
</organism>
<dbReference type="CDD" id="cd00293">
    <property type="entry name" value="USP-like"/>
    <property type="match status" value="1"/>
</dbReference>
<gene>
    <name evidence="3" type="ORF">EV662_102445</name>
</gene>
<dbReference type="PANTHER" id="PTHR46268">
    <property type="entry name" value="STRESS RESPONSE PROTEIN NHAX"/>
    <property type="match status" value="1"/>
</dbReference>
<dbReference type="PRINTS" id="PR01438">
    <property type="entry name" value="UNVRSLSTRESS"/>
</dbReference>
<evidence type="ECO:0000256" key="1">
    <source>
        <dbReference type="ARBA" id="ARBA00008791"/>
    </source>
</evidence>
<dbReference type="OrthoDB" id="5186731at2"/>
<feature type="domain" description="UspA" evidence="2">
    <location>
        <begin position="1"/>
        <end position="144"/>
    </location>
</feature>
<dbReference type="AlphaFoldDB" id="A0A4R2Q5Z4"/>
<dbReference type="EMBL" id="SLXP01000002">
    <property type="protein sequence ID" value="TCP43248.1"/>
    <property type="molecule type" value="Genomic_DNA"/>
</dbReference>
<reference evidence="3 4" key="1">
    <citation type="submission" date="2019-03" db="EMBL/GenBank/DDBJ databases">
        <title>Genomic Encyclopedia of Type Strains, Phase IV (KMG-IV): sequencing the most valuable type-strain genomes for metagenomic binning, comparative biology and taxonomic classification.</title>
        <authorList>
            <person name="Goeker M."/>
        </authorList>
    </citation>
    <scope>NUCLEOTIDE SEQUENCE [LARGE SCALE GENOMIC DNA]</scope>
    <source>
        <strain evidence="3 4">DSM 18063</strain>
    </source>
</reference>
<dbReference type="Proteomes" id="UP000294835">
    <property type="component" value="Unassembled WGS sequence"/>
</dbReference>
<dbReference type="Pfam" id="PF00582">
    <property type="entry name" value="Usp"/>
    <property type="match status" value="1"/>
</dbReference>
<protein>
    <submittedName>
        <fullName evidence="3">Nucleotide-binding universal stress UspA family protein</fullName>
    </submittedName>
</protein>
<dbReference type="RefSeq" id="WP_132461086.1">
    <property type="nucleotide sequence ID" value="NZ_SLXP01000002.1"/>
</dbReference>
<evidence type="ECO:0000313" key="4">
    <source>
        <dbReference type="Proteomes" id="UP000294835"/>
    </source>
</evidence>
<dbReference type="Gene3D" id="3.40.50.620">
    <property type="entry name" value="HUPs"/>
    <property type="match status" value="1"/>
</dbReference>
<dbReference type="InterPro" id="IPR006015">
    <property type="entry name" value="Universal_stress_UspA"/>
</dbReference>